<name>A0A3N1G8F2_9ACTN</name>
<dbReference type="Proteomes" id="UP000276232">
    <property type="component" value="Unassembled WGS sequence"/>
</dbReference>
<protein>
    <submittedName>
        <fullName evidence="1">Uncharacterized protein</fullName>
    </submittedName>
</protein>
<organism evidence="1 2">
    <name type="scientific">Pseudokineococcus lusitanus</name>
    <dbReference type="NCBI Taxonomy" id="763993"/>
    <lineage>
        <taxon>Bacteria</taxon>
        <taxon>Bacillati</taxon>
        <taxon>Actinomycetota</taxon>
        <taxon>Actinomycetes</taxon>
        <taxon>Kineosporiales</taxon>
        <taxon>Kineosporiaceae</taxon>
        <taxon>Pseudokineococcus</taxon>
    </lineage>
</organism>
<comment type="caution">
    <text evidence="1">The sequence shown here is derived from an EMBL/GenBank/DDBJ whole genome shotgun (WGS) entry which is preliminary data.</text>
</comment>
<sequence>MTDVVPRPLDDREREMLVAMVERGAAFDDDVVVTPADRARWLAQVPGTWAGRPCGCGTCPSVELTDADGVTPAGERTRVVLEGGTTGALVLLFVDDDRLSYLELAPTHDTSFSRFPPVSDLVTG</sequence>
<keyword evidence="2" id="KW-1185">Reference proteome</keyword>
<evidence type="ECO:0000313" key="1">
    <source>
        <dbReference type="EMBL" id="ROP26529.1"/>
    </source>
</evidence>
<gene>
    <name evidence="1" type="ORF">EDC03_3452</name>
</gene>
<evidence type="ECO:0000313" key="2">
    <source>
        <dbReference type="Proteomes" id="UP000276232"/>
    </source>
</evidence>
<proteinExistence type="predicted"/>
<reference evidence="1 2" key="1">
    <citation type="journal article" date="2015" name="Stand. Genomic Sci.">
        <title>Genomic Encyclopedia of Bacterial and Archaeal Type Strains, Phase III: the genomes of soil and plant-associated and newly described type strains.</title>
        <authorList>
            <person name="Whitman W.B."/>
            <person name="Woyke T."/>
            <person name="Klenk H.P."/>
            <person name="Zhou Y."/>
            <person name="Lilburn T.G."/>
            <person name="Beck B.J."/>
            <person name="De Vos P."/>
            <person name="Vandamme P."/>
            <person name="Eisen J.A."/>
            <person name="Garrity G."/>
            <person name="Hugenholtz P."/>
            <person name="Kyrpides N.C."/>
        </authorList>
    </citation>
    <scope>NUCLEOTIDE SEQUENCE [LARGE SCALE GENOMIC DNA]</scope>
    <source>
        <strain evidence="1 2">CECT 7306</strain>
    </source>
</reference>
<dbReference type="OrthoDB" id="3730098at2"/>
<dbReference type="EMBL" id="RJKN01000014">
    <property type="protein sequence ID" value="ROP26529.1"/>
    <property type="molecule type" value="Genomic_DNA"/>
</dbReference>
<dbReference type="AlphaFoldDB" id="A0A3N1G8F2"/>
<dbReference type="RefSeq" id="WP_123381508.1">
    <property type="nucleotide sequence ID" value="NZ_RJKN01000014.1"/>
</dbReference>
<dbReference type="InParanoid" id="A0A3N1G8F2"/>
<accession>A0A3N1G8F2</accession>